<feature type="non-terminal residue" evidence="4">
    <location>
        <position position="1"/>
    </location>
</feature>
<dbReference type="InterPro" id="IPR000477">
    <property type="entry name" value="RT_dom"/>
</dbReference>
<dbReference type="Gene3D" id="3.10.10.10">
    <property type="entry name" value="HIV Type 1 Reverse Transcriptase, subunit A, domain 1"/>
    <property type="match status" value="1"/>
</dbReference>
<dbReference type="EMBL" id="KK697169">
    <property type="protein sequence ID" value="KFQ25060.1"/>
    <property type="molecule type" value="Genomic_DNA"/>
</dbReference>
<dbReference type="PANTHER" id="PTHR33064">
    <property type="entry name" value="POL PROTEIN"/>
    <property type="match status" value="1"/>
</dbReference>
<accession>A0A091QFP1</accession>
<dbReference type="InterPro" id="IPR043502">
    <property type="entry name" value="DNA/RNA_pol_sf"/>
</dbReference>
<evidence type="ECO:0000259" key="3">
    <source>
        <dbReference type="PROSITE" id="PS50878"/>
    </source>
</evidence>
<feature type="non-terminal residue" evidence="4">
    <location>
        <position position="162"/>
    </location>
</feature>
<dbReference type="EC" id="3.1.26.4" evidence="2"/>
<organism evidence="4 5">
    <name type="scientific">Merops nubicus</name>
    <name type="common">Northern carmine bee-eater</name>
    <dbReference type="NCBI Taxonomy" id="57421"/>
    <lineage>
        <taxon>Eukaryota</taxon>
        <taxon>Metazoa</taxon>
        <taxon>Chordata</taxon>
        <taxon>Craniata</taxon>
        <taxon>Vertebrata</taxon>
        <taxon>Euteleostomi</taxon>
        <taxon>Archelosauria</taxon>
        <taxon>Archosauria</taxon>
        <taxon>Dinosauria</taxon>
        <taxon>Saurischia</taxon>
        <taxon>Theropoda</taxon>
        <taxon>Coelurosauria</taxon>
        <taxon>Aves</taxon>
        <taxon>Neognathae</taxon>
        <taxon>Neoaves</taxon>
        <taxon>Telluraves</taxon>
        <taxon>Coraciimorphae</taxon>
        <taxon>Coraciiformes</taxon>
        <taxon>Meropidae</taxon>
        <taxon>Merops</taxon>
    </lineage>
</organism>
<reference evidence="4 5" key="1">
    <citation type="submission" date="2014-04" db="EMBL/GenBank/DDBJ databases">
        <title>Genome evolution of avian class.</title>
        <authorList>
            <person name="Zhang G."/>
            <person name="Li C."/>
        </authorList>
    </citation>
    <scope>NUCLEOTIDE SEQUENCE [LARGE SCALE GENOMIC DNA]</scope>
    <source>
        <strain evidence="4">BGI_N331</strain>
    </source>
</reference>
<dbReference type="InterPro" id="IPR043128">
    <property type="entry name" value="Rev_trsase/Diguanyl_cyclase"/>
</dbReference>
<name>A0A091QFP1_MERNU</name>
<sequence>ASLVVKDVFFQVPIYPEDKKYFAFTWDGVQYTFTRLPQGYKHSPTLAHHMLACELENIPEIKNSSKVKVYQYIDDVLIRGQSKEEVNVVYDAIKKHLTGMQIEIPEGKRQPPSQEAKFLGISWKGRTWNVPLNTVSYLNLIKVPSNIRELQKILGTLHSKRK</sequence>
<dbReference type="Pfam" id="PF00078">
    <property type="entry name" value="RVT_1"/>
    <property type="match status" value="1"/>
</dbReference>
<dbReference type="Gene3D" id="3.30.70.270">
    <property type="match status" value="1"/>
</dbReference>
<dbReference type="AlphaFoldDB" id="A0A091QFP1"/>
<dbReference type="Proteomes" id="UP000052967">
    <property type="component" value="Unassembled WGS sequence"/>
</dbReference>
<evidence type="ECO:0000313" key="5">
    <source>
        <dbReference type="Proteomes" id="UP000052967"/>
    </source>
</evidence>
<evidence type="ECO:0000256" key="1">
    <source>
        <dbReference type="ARBA" id="ARBA00010879"/>
    </source>
</evidence>
<dbReference type="InterPro" id="IPR051320">
    <property type="entry name" value="Viral_Replic_Matur_Polypro"/>
</dbReference>
<evidence type="ECO:0000256" key="2">
    <source>
        <dbReference type="ARBA" id="ARBA00012180"/>
    </source>
</evidence>
<keyword evidence="5" id="KW-1185">Reference proteome</keyword>
<gene>
    <name evidence="4" type="ORF">N331_12015</name>
</gene>
<feature type="domain" description="Reverse transcriptase" evidence="3">
    <location>
        <begin position="1"/>
        <end position="123"/>
    </location>
</feature>
<proteinExistence type="inferred from homology"/>
<dbReference type="SUPFAM" id="SSF56672">
    <property type="entry name" value="DNA/RNA polymerases"/>
    <property type="match status" value="1"/>
</dbReference>
<protein>
    <recommendedName>
        <fullName evidence="2">ribonuclease H</fullName>
        <ecNumber evidence="2">3.1.26.4</ecNumber>
    </recommendedName>
</protein>
<dbReference type="PROSITE" id="PS50878">
    <property type="entry name" value="RT_POL"/>
    <property type="match status" value="1"/>
</dbReference>
<comment type="similarity">
    <text evidence="1">Belongs to the beta type-B retroviral polymerase family. HERV class-II K(HML-2) pol subfamily.</text>
</comment>
<evidence type="ECO:0000313" key="4">
    <source>
        <dbReference type="EMBL" id="KFQ25060.1"/>
    </source>
</evidence>
<dbReference type="PANTHER" id="PTHR33064:SF37">
    <property type="entry name" value="RIBONUCLEASE H"/>
    <property type="match status" value="1"/>
</dbReference>
<dbReference type="GO" id="GO:0004523">
    <property type="term" value="F:RNA-DNA hybrid ribonuclease activity"/>
    <property type="evidence" value="ECO:0007669"/>
    <property type="project" value="UniProtKB-EC"/>
</dbReference>